<dbReference type="CDD" id="cd03081">
    <property type="entry name" value="TRX_Fd_NuoE_FDH_gamma"/>
    <property type="match status" value="1"/>
</dbReference>
<dbReference type="SUPFAM" id="SSF52833">
    <property type="entry name" value="Thioredoxin-like"/>
    <property type="match status" value="1"/>
</dbReference>
<dbReference type="GO" id="GO:0016491">
    <property type="term" value="F:oxidoreductase activity"/>
    <property type="evidence" value="ECO:0007669"/>
    <property type="project" value="InterPro"/>
</dbReference>
<dbReference type="InterPro" id="IPR041921">
    <property type="entry name" value="NuoE_N"/>
</dbReference>
<dbReference type="AlphaFoldDB" id="A0A1R3WER4"/>
<dbReference type="InterPro" id="IPR036249">
    <property type="entry name" value="Thioredoxin-like_sf"/>
</dbReference>
<comment type="cofactor">
    <cofactor evidence="6">
        <name>[2Fe-2S] cluster</name>
        <dbReference type="ChEBI" id="CHEBI:190135"/>
    </cofactor>
</comment>
<feature type="binding site" evidence="7">
    <location>
        <position position="122"/>
    </location>
    <ligand>
        <name>[2Fe-2S] cluster</name>
        <dbReference type="ChEBI" id="CHEBI:190135"/>
    </ligand>
</feature>
<keyword evidence="3 7" id="KW-0479">Metal-binding</keyword>
<evidence type="ECO:0000256" key="2">
    <source>
        <dbReference type="ARBA" id="ARBA00022714"/>
    </source>
</evidence>
<dbReference type="EMBL" id="FTPS01000001">
    <property type="protein sequence ID" value="SIT75867.1"/>
    <property type="molecule type" value="Genomic_DNA"/>
</dbReference>
<dbReference type="Gene3D" id="3.40.30.10">
    <property type="entry name" value="Glutaredoxin"/>
    <property type="match status" value="1"/>
</dbReference>
<dbReference type="OrthoDB" id="9807941at2"/>
<dbReference type="Proteomes" id="UP000192455">
    <property type="component" value="Unassembled WGS sequence"/>
</dbReference>
<dbReference type="NCBIfam" id="NF004638">
    <property type="entry name" value="PRK05988.1"/>
    <property type="match status" value="1"/>
</dbReference>
<evidence type="ECO:0000313" key="8">
    <source>
        <dbReference type="EMBL" id="SIT75867.1"/>
    </source>
</evidence>
<dbReference type="STRING" id="515897.SAMN05421849_0399"/>
<dbReference type="PIRSF" id="PIRSF000216">
    <property type="entry name" value="NADH_DH_24kDa"/>
    <property type="match status" value="1"/>
</dbReference>
<dbReference type="PANTHER" id="PTHR43342:SF1">
    <property type="entry name" value="BIFURCATING [FEFE] HYDROGENASE GAMMA SUBUNIT"/>
    <property type="match status" value="1"/>
</dbReference>
<evidence type="ECO:0000256" key="5">
    <source>
        <dbReference type="ARBA" id="ARBA00023014"/>
    </source>
</evidence>
<dbReference type="Pfam" id="PF01257">
    <property type="entry name" value="2Fe-2S_thioredx"/>
    <property type="match status" value="1"/>
</dbReference>
<accession>A0A1R3WER4</accession>
<keyword evidence="5 7" id="KW-0411">Iron-sulfur</keyword>
<name>A0A1R3WER4_9RHOB</name>
<proteinExistence type="inferred from homology"/>
<dbReference type="GO" id="GO:0046872">
    <property type="term" value="F:metal ion binding"/>
    <property type="evidence" value="ECO:0007669"/>
    <property type="project" value="UniProtKB-KW"/>
</dbReference>
<comment type="similarity">
    <text evidence="1">Belongs to the complex I 24 kDa subunit family.</text>
</comment>
<dbReference type="PROSITE" id="PS01099">
    <property type="entry name" value="COMPLEX1_24K"/>
    <property type="match status" value="1"/>
</dbReference>
<evidence type="ECO:0000256" key="3">
    <source>
        <dbReference type="ARBA" id="ARBA00022723"/>
    </source>
</evidence>
<evidence type="ECO:0000256" key="7">
    <source>
        <dbReference type="PIRSR" id="PIRSR000216-1"/>
    </source>
</evidence>
<evidence type="ECO:0000256" key="4">
    <source>
        <dbReference type="ARBA" id="ARBA00023004"/>
    </source>
</evidence>
<feature type="binding site" evidence="7">
    <location>
        <position position="86"/>
    </location>
    <ligand>
        <name>[2Fe-2S] cluster</name>
        <dbReference type="ChEBI" id="CHEBI:190135"/>
    </ligand>
</feature>
<gene>
    <name evidence="8" type="ORF">SAMN05421849_0399</name>
</gene>
<dbReference type="InterPro" id="IPR028431">
    <property type="entry name" value="NADP_DH_HndA-like"/>
</dbReference>
<reference evidence="8 9" key="1">
    <citation type="submission" date="2017-01" db="EMBL/GenBank/DDBJ databases">
        <authorList>
            <person name="Mah S.A."/>
            <person name="Swanson W.J."/>
            <person name="Moy G.W."/>
            <person name="Vacquier V.D."/>
        </authorList>
    </citation>
    <scope>NUCLEOTIDE SEQUENCE [LARGE SCALE GENOMIC DNA]</scope>
    <source>
        <strain evidence="8 9">DSM 21219</strain>
    </source>
</reference>
<organism evidence="8 9">
    <name type="scientific">Pontibaca methylaminivorans</name>
    <dbReference type="NCBI Taxonomy" id="515897"/>
    <lineage>
        <taxon>Bacteria</taxon>
        <taxon>Pseudomonadati</taxon>
        <taxon>Pseudomonadota</taxon>
        <taxon>Alphaproteobacteria</taxon>
        <taxon>Rhodobacterales</taxon>
        <taxon>Roseobacteraceae</taxon>
        <taxon>Pontibaca</taxon>
    </lineage>
</organism>
<comment type="cofactor">
    <cofactor evidence="7">
        <name>[2Fe-2S] cluster</name>
        <dbReference type="ChEBI" id="CHEBI:190135"/>
    </cofactor>
    <text evidence="7">Binds 1 [2Fe-2S] cluster.</text>
</comment>
<protein>
    <submittedName>
        <fullName evidence="8">Formate dehydrogenase gamma subunit</fullName>
    </submittedName>
</protein>
<evidence type="ECO:0000313" key="9">
    <source>
        <dbReference type="Proteomes" id="UP000192455"/>
    </source>
</evidence>
<keyword evidence="2 7" id="KW-0001">2Fe-2S</keyword>
<keyword evidence="4 7" id="KW-0408">Iron</keyword>
<dbReference type="Gene3D" id="1.10.10.1590">
    <property type="entry name" value="NADH-quinone oxidoreductase subunit E"/>
    <property type="match status" value="1"/>
</dbReference>
<evidence type="ECO:0000256" key="1">
    <source>
        <dbReference type="ARBA" id="ARBA00010643"/>
    </source>
</evidence>
<evidence type="ECO:0000256" key="6">
    <source>
        <dbReference type="ARBA" id="ARBA00034078"/>
    </source>
</evidence>
<feature type="binding site" evidence="7">
    <location>
        <position position="126"/>
    </location>
    <ligand>
        <name>[2Fe-2S] cluster</name>
        <dbReference type="ChEBI" id="CHEBI:190135"/>
    </ligand>
</feature>
<dbReference type="InterPro" id="IPR002023">
    <property type="entry name" value="NuoE-like"/>
</dbReference>
<dbReference type="RefSeq" id="WP_076646797.1">
    <property type="nucleotide sequence ID" value="NZ_FTPS01000001.1"/>
</dbReference>
<sequence>MQDDPTITGPVNEIIARHRDREGPLLPILHDVEENFGHIPQEALPPIAEALRMSRAEVQGVVSFYHDFHREPVGRHVVKLCRSEACQALGADALADHVRDRLGIGWNDTTPDGRVTLEPVYCLGLCACGPSMLVDGRVEGRVDAARFDELVAEVR</sequence>
<dbReference type="GO" id="GO:0051537">
    <property type="term" value="F:2 iron, 2 sulfur cluster binding"/>
    <property type="evidence" value="ECO:0007669"/>
    <property type="project" value="UniProtKB-KW"/>
</dbReference>
<dbReference type="PANTHER" id="PTHR43342">
    <property type="entry name" value="NADH-QUINONE OXIDOREDUCTASE, E SUBUNIT"/>
    <property type="match status" value="1"/>
</dbReference>
<feature type="binding site" evidence="7">
    <location>
        <position position="81"/>
    </location>
    <ligand>
        <name>[2Fe-2S] cluster</name>
        <dbReference type="ChEBI" id="CHEBI:190135"/>
    </ligand>
</feature>
<keyword evidence="9" id="KW-1185">Reference proteome</keyword>